<dbReference type="AlphaFoldDB" id="A0A085M2N8"/>
<dbReference type="EMBL" id="KL363239">
    <property type="protein sequence ID" value="KFD51484.1"/>
    <property type="molecule type" value="Genomic_DNA"/>
</dbReference>
<evidence type="ECO:0000313" key="1">
    <source>
        <dbReference type="EMBL" id="KFD51484.1"/>
    </source>
</evidence>
<dbReference type="Proteomes" id="UP000030764">
    <property type="component" value="Unassembled WGS sequence"/>
</dbReference>
<dbReference type="Proteomes" id="UP000030758">
    <property type="component" value="Unassembled WGS sequence"/>
</dbReference>
<protein>
    <submittedName>
        <fullName evidence="1">Uncharacterized protein</fullName>
    </submittedName>
</protein>
<accession>A0A085M2N8</accession>
<reference evidence="1 3" key="1">
    <citation type="journal article" date="2014" name="Nat. Genet.">
        <title>Genome and transcriptome of the porcine whipworm Trichuris suis.</title>
        <authorList>
            <person name="Jex A.R."/>
            <person name="Nejsum P."/>
            <person name="Schwarz E.M."/>
            <person name="Hu L."/>
            <person name="Young N.D."/>
            <person name="Hall R.S."/>
            <person name="Korhonen P.K."/>
            <person name="Liao S."/>
            <person name="Thamsborg S."/>
            <person name="Xia J."/>
            <person name="Xu P."/>
            <person name="Wang S."/>
            <person name="Scheerlinck J.P."/>
            <person name="Hofmann A."/>
            <person name="Sternberg P.W."/>
            <person name="Wang J."/>
            <person name="Gasser R.B."/>
        </authorList>
    </citation>
    <scope>NUCLEOTIDE SEQUENCE [LARGE SCALE GENOMIC DNA]</scope>
    <source>
        <strain evidence="2">DCEP-RM93F</strain>
        <strain evidence="1">DCEP-RM93M</strain>
    </source>
</reference>
<organism evidence="1 3">
    <name type="scientific">Trichuris suis</name>
    <name type="common">pig whipworm</name>
    <dbReference type="NCBI Taxonomy" id="68888"/>
    <lineage>
        <taxon>Eukaryota</taxon>
        <taxon>Metazoa</taxon>
        <taxon>Ecdysozoa</taxon>
        <taxon>Nematoda</taxon>
        <taxon>Enoplea</taxon>
        <taxon>Dorylaimia</taxon>
        <taxon>Trichinellida</taxon>
        <taxon>Trichuridae</taxon>
        <taxon>Trichuris</taxon>
    </lineage>
</organism>
<sequence>MKTECLLLKVEEHFVDTLLCSTFESILKEVSERDLFDTDFVRTILPTDQPPPLANCILTDQQGLPGCRHLSPQRCVQ</sequence>
<gene>
    <name evidence="1" type="ORF">M513_07697</name>
    <name evidence="2" type="ORF">M514_07697</name>
</gene>
<proteinExistence type="predicted"/>
<dbReference type="EMBL" id="KL367606">
    <property type="protein sequence ID" value="KFD61946.1"/>
    <property type="molecule type" value="Genomic_DNA"/>
</dbReference>
<keyword evidence="3" id="KW-1185">Reference proteome</keyword>
<evidence type="ECO:0000313" key="3">
    <source>
        <dbReference type="Proteomes" id="UP000030764"/>
    </source>
</evidence>
<name>A0A085M2N8_9BILA</name>
<evidence type="ECO:0000313" key="2">
    <source>
        <dbReference type="EMBL" id="KFD61946.1"/>
    </source>
</evidence>